<reference evidence="5" key="1">
    <citation type="journal article" date="2021" name="PeerJ">
        <title>Extensive microbial diversity within the chicken gut microbiome revealed by metagenomics and culture.</title>
        <authorList>
            <person name="Gilroy R."/>
            <person name="Ravi A."/>
            <person name="Getino M."/>
            <person name="Pursley I."/>
            <person name="Horton D.L."/>
            <person name="Alikhan N.F."/>
            <person name="Baker D."/>
            <person name="Gharbi K."/>
            <person name="Hall N."/>
            <person name="Watson M."/>
            <person name="Adriaenssens E.M."/>
            <person name="Foster-Nyarko E."/>
            <person name="Jarju S."/>
            <person name="Secka A."/>
            <person name="Antonio M."/>
            <person name="Oren A."/>
            <person name="Chaudhuri R.R."/>
            <person name="La Ragione R."/>
            <person name="Hildebrand F."/>
            <person name="Pallen M.J."/>
        </authorList>
    </citation>
    <scope>NUCLEOTIDE SEQUENCE</scope>
    <source>
        <strain evidence="5">CHK189-11263</strain>
    </source>
</reference>
<dbReference type="GO" id="GO:0003677">
    <property type="term" value="F:DNA binding"/>
    <property type="evidence" value="ECO:0007669"/>
    <property type="project" value="UniProtKB-KW"/>
</dbReference>
<name>A0A9D2M9E7_9FIRM</name>
<dbReference type="Gene3D" id="1.20.120.530">
    <property type="entry name" value="GntR ligand-binding domain-like"/>
    <property type="match status" value="1"/>
</dbReference>
<keyword evidence="2" id="KW-0238">DNA-binding</keyword>
<evidence type="ECO:0000313" key="5">
    <source>
        <dbReference type="EMBL" id="HJB56616.1"/>
    </source>
</evidence>
<accession>A0A9D2M9E7</accession>
<dbReference type="SUPFAM" id="SSF46785">
    <property type="entry name" value="Winged helix' DNA-binding domain"/>
    <property type="match status" value="1"/>
</dbReference>
<evidence type="ECO:0000256" key="2">
    <source>
        <dbReference type="ARBA" id="ARBA00023125"/>
    </source>
</evidence>
<gene>
    <name evidence="5" type="ORF">H9714_03595</name>
</gene>
<keyword evidence="1" id="KW-0805">Transcription regulation</keyword>
<dbReference type="Proteomes" id="UP000824208">
    <property type="component" value="Unassembled WGS sequence"/>
</dbReference>
<dbReference type="Pfam" id="PF00392">
    <property type="entry name" value="GntR"/>
    <property type="match status" value="1"/>
</dbReference>
<dbReference type="PANTHER" id="PTHR43537:SF5">
    <property type="entry name" value="UXU OPERON TRANSCRIPTIONAL REGULATOR"/>
    <property type="match status" value="1"/>
</dbReference>
<dbReference type="InterPro" id="IPR000524">
    <property type="entry name" value="Tscrpt_reg_HTH_GntR"/>
</dbReference>
<dbReference type="InterPro" id="IPR036390">
    <property type="entry name" value="WH_DNA-bd_sf"/>
</dbReference>
<protein>
    <submittedName>
        <fullName evidence="5">FadR family transcriptional regulator</fullName>
    </submittedName>
</protein>
<dbReference type="InterPro" id="IPR036388">
    <property type="entry name" value="WH-like_DNA-bd_sf"/>
</dbReference>
<dbReference type="InterPro" id="IPR011711">
    <property type="entry name" value="GntR_C"/>
</dbReference>
<dbReference type="EMBL" id="DWYC01000037">
    <property type="protein sequence ID" value="HJB56616.1"/>
    <property type="molecule type" value="Genomic_DNA"/>
</dbReference>
<feature type="domain" description="HTH gntR-type" evidence="4">
    <location>
        <begin position="4"/>
        <end position="73"/>
    </location>
</feature>
<dbReference type="GO" id="GO:0003700">
    <property type="term" value="F:DNA-binding transcription factor activity"/>
    <property type="evidence" value="ECO:0007669"/>
    <property type="project" value="InterPro"/>
</dbReference>
<organism evidence="5 6">
    <name type="scientific">Candidatus Flavonifractor intestinipullorum</name>
    <dbReference type="NCBI Taxonomy" id="2838587"/>
    <lineage>
        <taxon>Bacteria</taxon>
        <taxon>Bacillati</taxon>
        <taxon>Bacillota</taxon>
        <taxon>Clostridia</taxon>
        <taxon>Eubacteriales</taxon>
        <taxon>Oscillospiraceae</taxon>
        <taxon>Flavonifractor</taxon>
    </lineage>
</organism>
<dbReference type="SMART" id="SM00895">
    <property type="entry name" value="FCD"/>
    <property type="match status" value="1"/>
</dbReference>
<evidence type="ECO:0000259" key="4">
    <source>
        <dbReference type="PROSITE" id="PS50949"/>
    </source>
</evidence>
<dbReference type="PROSITE" id="PS50949">
    <property type="entry name" value="HTH_GNTR"/>
    <property type="match status" value="1"/>
</dbReference>
<dbReference type="SUPFAM" id="SSF48008">
    <property type="entry name" value="GntR ligand-binding domain-like"/>
    <property type="match status" value="1"/>
</dbReference>
<dbReference type="Pfam" id="PF07729">
    <property type="entry name" value="FCD"/>
    <property type="match status" value="1"/>
</dbReference>
<reference evidence="5" key="2">
    <citation type="submission" date="2021-04" db="EMBL/GenBank/DDBJ databases">
        <authorList>
            <person name="Gilroy R."/>
        </authorList>
    </citation>
    <scope>NUCLEOTIDE SEQUENCE</scope>
    <source>
        <strain evidence="5">CHK189-11263</strain>
    </source>
</reference>
<comment type="caution">
    <text evidence="5">The sequence shown here is derived from an EMBL/GenBank/DDBJ whole genome shotgun (WGS) entry which is preliminary data.</text>
</comment>
<dbReference type="CDD" id="cd07377">
    <property type="entry name" value="WHTH_GntR"/>
    <property type="match status" value="1"/>
</dbReference>
<dbReference type="InterPro" id="IPR008920">
    <property type="entry name" value="TF_FadR/GntR_C"/>
</dbReference>
<dbReference type="SMART" id="SM00345">
    <property type="entry name" value="HTH_GNTR"/>
    <property type="match status" value="1"/>
</dbReference>
<dbReference type="AlphaFoldDB" id="A0A9D2M9E7"/>
<evidence type="ECO:0000313" key="6">
    <source>
        <dbReference type="Proteomes" id="UP000824208"/>
    </source>
</evidence>
<evidence type="ECO:0000256" key="3">
    <source>
        <dbReference type="ARBA" id="ARBA00023163"/>
    </source>
</evidence>
<keyword evidence="3" id="KW-0804">Transcription</keyword>
<dbReference type="PRINTS" id="PR00035">
    <property type="entry name" value="HTHGNTR"/>
</dbReference>
<dbReference type="PANTHER" id="PTHR43537">
    <property type="entry name" value="TRANSCRIPTIONAL REGULATOR, GNTR FAMILY"/>
    <property type="match status" value="1"/>
</dbReference>
<sequence length="224" mass="24792">MAKQNLSQQTAERLYNLVAVEGRFAPGEKLPSEPALAQSLGVSRATLREALGALTAQGVLEVRRGRGTFVSPSLDRQEPFSFQALTRVKGQLRDLFEVRSIFEPRAARLACQRATREEMAEILRLGERVEQCIRAGEDRTAADRAFHSAIVRATHNEFMARLLPVIDEAVSTAVAAGAHPEVLAGDTLRDHALLLEFFRKGDPEGAEYAMAIHMRHSMDVMELE</sequence>
<dbReference type="Gene3D" id="1.10.10.10">
    <property type="entry name" value="Winged helix-like DNA-binding domain superfamily/Winged helix DNA-binding domain"/>
    <property type="match status" value="1"/>
</dbReference>
<proteinExistence type="predicted"/>
<evidence type="ECO:0000256" key="1">
    <source>
        <dbReference type="ARBA" id="ARBA00023015"/>
    </source>
</evidence>